<dbReference type="SUPFAM" id="SSF52540">
    <property type="entry name" value="P-loop containing nucleoside triphosphate hydrolases"/>
    <property type="match status" value="1"/>
</dbReference>
<feature type="region of interest" description="Disordered" evidence="1">
    <location>
        <begin position="122"/>
        <end position="151"/>
    </location>
</feature>
<dbReference type="SUPFAM" id="SSF52200">
    <property type="entry name" value="Toll/Interleukin receptor TIR domain"/>
    <property type="match status" value="1"/>
</dbReference>
<dbReference type="GO" id="GO:0000725">
    <property type="term" value="P:recombinational repair"/>
    <property type="evidence" value="ECO:0007669"/>
    <property type="project" value="TreeGrafter"/>
</dbReference>
<evidence type="ECO:0000313" key="3">
    <source>
        <dbReference type="EMBL" id="KAJ0970272.1"/>
    </source>
</evidence>
<dbReference type="PROSITE" id="PS50104">
    <property type="entry name" value="TIR"/>
    <property type="match status" value="1"/>
</dbReference>
<organism evidence="3 4">
    <name type="scientific">Dioscorea zingiberensis</name>
    <dbReference type="NCBI Taxonomy" id="325984"/>
    <lineage>
        <taxon>Eukaryota</taxon>
        <taxon>Viridiplantae</taxon>
        <taxon>Streptophyta</taxon>
        <taxon>Embryophyta</taxon>
        <taxon>Tracheophyta</taxon>
        <taxon>Spermatophyta</taxon>
        <taxon>Magnoliopsida</taxon>
        <taxon>Liliopsida</taxon>
        <taxon>Dioscoreales</taxon>
        <taxon>Dioscoreaceae</taxon>
        <taxon>Dioscorea</taxon>
    </lineage>
</organism>
<dbReference type="Pfam" id="PF25895">
    <property type="entry name" value="WHD_plant_disease"/>
    <property type="match status" value="1"/>
</dbReference>
<reference evidence="3" key="1">
    <citation type="submission" date="2021-03" db="EMBL/GenBank/DDBJ databases">
        <authorList>
            <person name="Li Z."/>
            <person name="Yang C."/>
        </authorList>
    </citation>
    <scope>NUCLEOTIDE SEQUENCE</scope>
    <source>
        <strain evidence="3">Dzin_1.0</strain>
        <tissue evidence="3">Leaf</tissue>
    </source>
</reference>
<dbReference type="Proteomes" id="UP001085076">
    <property type="component" value="Miscellaneous, Linkage group lg06"/>
</dbReference>
<dbReference type="GO" id="GO:0007165">
    <property type="term" value="P:signal transduction"/>
    <property type="evidence" value="ECO:0007669"/>
    <property type="project" value="InterPro"/>
</dbReference>
<feature type="region of interest" description="Disordered" evidence="1">
    <location>
        <begin position="397"/>
        <end position="422"/>
    </location>
</feature>
<reference evidence="3" key="2">
    <citation type="journal article" date="2022" name="Hortic Res">
        <title>The genome of Dioscorea zingiberensis sheds light on the biosynthesis, origin and evolution of the medicinally important diosgenin saponins.</title>
        <authorList>
            <person name="Li Y."/>
            <person name="Tan C."/>
            <person name="Li Z."/>
            <person name="Guo J."/>
            <person name="Li S."/>
            <person name="Chen X."/>
            <person name="Wang C."/>
            <person name="Dai X."/>
            <person name="Yang H."/>
            <person name="Song W."/>
            <person name="Hou L."/>
            <person name="Xu J."/>
            <person name="Tong Z."/>
            <person name="Xu A."/>
            <person name="Yuan X."/>
            <person name="Wang W."/>
            <person name="Yang Q."/>
            <person name="Chen L."/>
            <person name="Sun Z."/>
            <person name="Wang K."/>
            <person name="Pan B."/>
            <person name="Chen J."/>
            <person name="Bao Y."/>
            <person name="Liu F."/>
            <person name="Qi X."/>
            <person name="Gang D.R."/>
            <person name="Wen J."/>
            <person name="Li J."/>
        </authorList>
    </citation>
    <scope>NUCLEOTIDE SEQUENCE</scope>
    <source>
        <strain evidence="3">Dzin_1.0</strain>
    </source>
</reference>
<accession>A0A9D5CCU7</accession>
<dbReference type="Pfam" id="PF13676">
    <property type="entry name" value="TIR_2"/>
    <property type="match status" value="1"/>
</dbReference>
<comment type="caution">
    <text evidence="3">The sequence shown here is derived from an EMBL/GenBank/DDBJ whole genome shotgun (WGS) entry which is preliminary data.</text>
</comment>
<evidence type="ECO:0000313" key="4">
    <source>
        <dbReference type="Proteomes" id="UP001085076"/>
    </source>
</evidence>
<dbReference type="PANTHER" id="PTHR32472:SF11">
    <property type="entry name" value="DISEASE RESISTANCE PROTEIN (TIR-NBS CLASS)"/>
    <property type="match status" value="1"/>
</dbReference>
<dbReference type="InterPro" id="IPR027417">
    <property type="entry name" value="P-loop_NTPase"/>
</dbReference>
<evidence type="ECO:0000259" key="2">
    <source>
        <dbReference type="PROSITE" id="PS50104"/>
    </source>
</evidence>
<dbReference type="Gene3D" id="3.40.50.10140">
    <property type="entry name" value="Toll/interleukin-1 receptor homology (TIR) domain"/>
    <property type="match status" value="1"/>
</dbReference>
<dbReference type="InterPro" id="IPR035897">
    <property type="entry name" value="Toll_tir_struct_dom_sf"/>
</dbReference>
<dbReference type="AlphaFoldDB" id="A0A9D5CCU7"/>
<feature type="compositionally biased region" description="Basic and acidic residues" evidence="1">
    <location>
        <begin position="398"/>
        <end position="422"/>
    </location>
</feature>
<name>A0A9D5CCU7_9LILI</name>
<dbReference type="EMBL" id="JAGGNH010000006">
    <property type="protein sequence ID" value="KAJ0970272.1"/>
    <property type="molecule type" value="Genomic_DNA"/>
</dbReference>
<dbReference type="PANTHER" id="PTHR32472">
    <property type="entry name" value="DNA REPAIR PROTEIN RADA"/>
    <property type="match status" value="1"/>
</dbReference>
<feature type="domain" description="TIR" evidence="2">
    <location>
        <begin position="161"/>
        <end position="309"/>
    </location>
</feature>
<keyword evidence="4" id="KW-1185">Reference proteome</keyword>
<sequence length="999" mass="112854">MELQQESSKLGALSATASRNLSSSSSAFVSASQSPFFSPRSPQFHASEIVRSDDANSSNCNLTSGDPLSSSALIRRLESSSNVKFVASDASWDVTVPRTGNRNLEPVSPCNANCNGDVCNGQGTSTIDPRQRGKQKKLAKSPGKCSIAPSSASVSSTSRIRSCDVYIGFHGRKQSLLRFVKWLRAELEMQGICCFASDTARCRNSRSHDTVERMINSASFGVVILTKKSFGNPHSIEELRNFLGRKILVPIFFDLSFADCLARDIIERRGELWERHGGELWMLYGGVEKEWREAVDGLSRVIDWQLEANDGNWRDCIFKTVTLLATRMGRRSVIDRVNRWRERMEKEEFPFPRNGEFVGRLKELSELELILFGDVSGDGEREYFELKTRHRRKSLKIGKAEHRHVEESTKDQQSESSNKGKDPIVWVKSDKEIEMQRVAGTPQRNARTFKTKSGGRCRRKRSVNILYGKGIACVSGDSGIGKTELVLEYAYRFSQRYKMVLWIGGETRYIRQNYLNLRAFLEVDLSAQSHSLDRGKGKCFEEQEEDAIAKVRRELMRDIPFLVVIDNLENEKDWWDQKVVMDLLPRFGGETHFIITTRLPKIMNLEPMKLSYLSGMEAMSLMKGSVKDFPIMEIDALRVIEEKLGRLTLGLGIVGAILSELPITPSRLLDTINKMPIRDLVWSDRQSVILRRPPFLMQLLDVCLSIFDHADGPRSLASRMVQASGWFAPAAIPTPLLAMAAHKVPGKHHGARLWKKFLRALTCSFTSSRIKRSEFEASSMLTRFGIARSCTKPHTIQFHEIIKLYARKRGSIRVAQAVVQAVCLRSSLSLCSEHQWAACFMLFGFGTDPVLVQLKPSELLFFVRRVALPLAIHTFITFSRCTAALDLLRLCTDALEIAAEAMVSQAEKWLKRSYCFAGPIHTNTHYTYLWQDLALLKATLLETRAKLMLRGGQYSIGEDLIQKAIFIRSSIHGEHHPDTISARETLSKLTRLLTNFQVT</sequence>
<gene>
    <name evidence="3" type="ORF">J5N97_023149</name>
</gene>
<dbReference type="Gene3D" id="3.40.50.300">
    <property type="entry name" value="P-loop containing nucleotide triphosphate hydrolases"/>
    <property type="match status" value="1"/>
</dbReference>
<protein>
    <recommendedName>
        <fullName evidence="2">TIR domain-containing protein</fullName>
    </recommendedName>
</protein>
<dbReference type="InterPro" id="IPR058874">
    <property type="entry name" value="WHD_plant"/>
</dbReference>
<proteinExistence type="predicted"/>
<dbReference type="OrthoDB" id="626167at2759"/>
<dbReference type="InterPro" id="IPR000157">
    <property type="entry name" value="TIR_dom"/>
</dbReference>
<evidence type="ECO:0000256" key="1">
    <source>
        <dbReference type="SAM" id="MobiDB-lite"/>
    </source>
</evidence>